<gene>
    <name evidence="2" type="ORF">PNOK_m000062</name>
</gene>
<keyword evidence="1" id="KW-1133">Transmembrane helix</keyword>
<dbReference type="AlphaFoldDB" id="A0A541AXJ2"/>
<dbReference type="EMBL" id="CM008263">
    <property type="protein sequence ID" value="TQF64781.1"/>
    <property type="molecule type" value="Genomic_DNA"/>
</dbReference>
<dbReference type="EMBL" id="NBII01000013">
    <property type="protein sequence ID" value="TQF64781.1"/>
    <property type="molecule type" value="Genomic_DNA"/>
</dbReference>
<dbReference type="InterPro" id="IPR036019">
    <property type="entry name" value="MscL_channel"/>
</dbReference>
<dbReference type="InParanoid" id="A0A541AXJ2"/>
<evidence type="ECO:0000256" key="1">
    <source>
        <dbReference type="SAM" id="Phobius"/>
    </source>
</evidence>
<keyword evidence="2" id="KW-0496">Mitochondrion</keyword>
<comment type="caution">
    <text evidence="2">The sequence shown here is derived from an EMBL/GenBank/DDBJ whole genome shotgun (WGS) entry which is preliminary data.</text>
</comment>
<dbReference type="Proteomes" id="UP000217199">
    <property type="component" value="Mitochondrion MT"/>
</dbReference>
<keyword evidence="3" id="KW-1185">Reference proteome</keyword>
<reference evidence="2 3" key="1">
    <citation type="journal article" date="2017" name="bioRxiv">
        <title>The Genomic Landscape Of Tree Rot In Phellinus noxius And Its Hymenochaetales Members.</title>
        <authorList>
            <person name="Chung C.-L."/>
            <person name="Lee J.T."/>
            <person name="Akiba M."/>
            <person name="Lee H.-H."/>
            <person name="Kuo T.-H."/>
            <person name="Liu D."/>
            <person name="Ke H.-M."/>
            <person name="Yokoi T."/>
            <person name="Roa M.B."/>
            <person name="Lu M.J."/>
            <person name="Chang Y.-Y."/>
            <person name="Ann P.-J."/>
            <person name="Tsai J.-N."/>
            <person name="Chen C.-Y."/>
            <person name="Tzean S.-S."/>
            <person name="Ota Y."/>
            <person name="Hattori T."/>
            <person name="Sahashi N."/>
            <person name="Liou R.-F."/>
            <person name="Kikuchi T."/>
            <person name="Tsai I.J."/>
        </authorList>
    </citation>
    <scope>NUCLEOTIDE SEQUENCE [LARGE SCALE GENOMIC DNA]</scope>
    <source>
        <strain evidence="2 3">FFPRI411160</strain>
    </source>
</reference>
<dbReference type="SUPFAM" id="SSF81330">
    <property type="entry name" value="Gated mechanosensitive channel"/>
    <property type="match status" value="1"/>
</dbReference>
<geneLocation type="mitochondrion" evidence="2"/>
<keyword evidence="1" id="KW-0812">Transmembrane</keyword>
<proteinExistence type="predicted"/>
<accession>A0A541AXJ2</accession>
<feature type="transmembrane region" description="Helical" evidence="1">
    <location>
        <begin position="53"/>
        <end position="74"/>
    </location>
</feature>
<evidence type="ECO:0000313" key="3">
    <source>
        <dbReference type="Proteomes" id="UP000217199"/>
    </source>
</evidence>
<protein>
    <submittedName>
        <fullName evidence="2">Uncharacterized protein</fullName>
    </submittedName>
</protein>
<organism evidence="2 3">
    <name type="scientific">Pyrrhoderma noxium</name>
    <dbReference type="NCBI Taxonomy" id="2282107"/>
    <lineage>
        <taxon>Eukaryota</taxon>
        <taxon>Fungi</taxon>
        <taxon>Dikarya</taxon>
        <taxon>Basidiomycota</taxon>
        <taxon>Agaricomycotina</taxon>
        <taxon>Agaricomycetes</taxon>
        <taxon>Hymenochaetales</taxon>
        <taxon>Hymenochaetaceae</taxon>
        <taxon>Pyrrhoderma</taxon>
    </lineage>
</organism>
<sequence>MTVHIGNGKYINKIIKMILNKFTTLMIRAAVNNTDFNSTSSLLNDNSVVTTDYTGAFIGGTMAFCIVALLLFGYSKYSHYYMMRKVLRATQNVPTEPARPIQSGPILFNHDNEDTTTLDTIIDSVIDNV</sequence>
<keyword evidence="1" id="KW-0472">Membrane</keyword>
<evidence type="ECO:0000313" key="2">
    <source>
        <dbReference type="EMBL" id="TQF64781.1"/>
    </source>
</evidence>
<name>A0A541AXJ2_9AGAM</name>